<name>A0A1I7VXY2_LOALO</name>
<evidence type="ECO:0000259" key="4">
    <source>
        <dbReference type="SMART" id="SM01330"/>
    </source>
</evidence>
<dbReference type="InterPro" id="IPR036790">
    <property type="entry name" value="Frizzled_dom_sf"/>
</dbReference>
<keyword evidence="1" id="KW-0217">Developmental protein</keyword>
<dbReference type="AlphaFoldDB" id="A0A1I7VXY2"/>
<evidence type="ECO:0000256" key="2">
    <source>
        <dbReference type="ARBA" id="ARBA00023170"/>
    </source>
</evidence>
<dbReference type="InterPro" id="IPR015526">
    <property type="entry name" value="Frizzled/SFRP"/>
</dbReference>
<evidence type="ECO:0000313" key="5">
    <source>
        <dbReference type="Proteomes" id="UP000095285"/>
    </source>
</evidence>
<dbReference type="Proteomes" id="UP000095285">
    <property type="component" value="Unassembled WGS sequence"/>
</dbReference>
<dbReference type="GO" id="GO:0016020">
    <property type="term" value="C:membrane"/>
    <property type="evidence" value="ECO:0007669"/>
    <property type="project" value="InterPro"/>
</dbReference>
<sequence length="248" mass="28736">MQKIFAFLGTAVLITLQHLQVKRDCVSILMEFGIDWPEPLNCSRFPEAPNLCMKPTNDQNSYLGPEQFDADHREPVPSLEERIFSKTMTSCPHDLVNLDPTDRRGLCVFQCNREGMFDVSKKEFARFWMLLWASVNLGVTAFTVLTFIIDRQRFRFPERSVFYLSACYMLFSLPPLSRAVFPYERIVCDKLPTGQMFLIVGTLDNTSCVTWQCYYEGKHCSAYAVMHNDDILIHLENRQKTGKTEMKN</sequence>
<dbReference type="Pfam" id="PF01534">
    <property type="entry name" value="Frizzled"/>
    <property type="match status" value="1"/>
</dbReference>
<dbReference type="SUPFAM" id="SSF63501">
    <property type="entry name" value="Frizzled cysteine-rich domain"/>
    <property type="match status" value="1"/>
</dbReference>
<dbReference type="GO" id="GO:0017147">
    <property type="term" value="F:Wnt-protein binding"/>
    <property type="evidence" value="ECO:0007669"/>
    <property type="project" value="TreeGrafter"/>
</dbReference>
<keyword evidence="2" id="KW-0675">Receptor</keyword>
<dbReference type="GO" id="GO:0035567">
    <property type="term" value="P:non-canonical Wnt signaling pathway"/>
    <property type="evidence" value="ECO:0007669"/>
    <property type="project" value="TreeGrafter"/>
</dbReference>
<dbReference type="STRING" id="7209.A0A1I7VXY2"/>
<dbReference type="PRINTS" id="PR00489">
    <property type="entry name" value="FRIZZLED"/>
</dbReference>
<evidence type="ECO:0000256" key="1">
    <source>
        <dbReference type="ARBA" id="ARBA00022473"/>
    </source>
</evidence>
<keyword evidence="5" id="KW-1185">Reference proteome</keyword>
<evidence type="ECO:0000313" key="6">
    <source>
        <dbReference type="WBParaSite" id="EN70_7495"/>
    </source>
</evidence>
<keyword evidence="3" id="KW-1133">Transmembrane helix</keyword>
<organism evidence="5 6">
    <name type="scientific">Loa loa</name>
    <name type="common">Eye worm</name>
    <name type="synonym">Filaria loa</name>
    <dbReference type="NCBI Taxonomy" id="7209"/>
    <lineage>
        <taxon>Eukaryota</taxon>
        <taxon>Metazoa</taxon>
        <taxon>Ecdysozoa</taxon>
        <taxon>Nematoda</taxon>
        <taxon>Chromadorea</taxon>
        <taxon>Rhabditida</taxon>
        <taxon>Spirurina</taxon>
        <taxon>Spiruromorpha</taxon>
        <taxon>Filarioidea</taxon>
        <taxon>Onchocercidae</taxon>
        <taxon>Loa</taxon>
    </lineage>
</organism>
<dbReference type="SMART" id="SM01330">
    <property type="entry name" value="Frizzled"/>
    <property type="match status" value="1"/>
</dbReference>
<accession>A0A1I7VXY2</accession>
<dbReference type="InterPro" id="IPR000539">
    <property type="entry name" value="Frizzled/Smoothened_7TM"/>
</dbReference>
<dbReference type="GO" id="GO:0005615">
    <property type="term" value="C:extracellular space"/>
    <property type="evidence" value="ECO:0007669"/>
    <property type="project" value="TreeGrafter"/>
</dbReference>
<reference evidence="5" key="1">
    <citation type="submission" date="2012-04" db="EMBL/GenBank/DDBJ databases">
        <title>The Genome Sequence of Loa loa.</title>
        <authorList>
            <consortium name="The Broad Institute Genome Sequencing Platform"/>
            <consortium name="Broad Institute Genome Sequencing Center for Infectious Disease"/>
            <person name="Nutman T.B."/>
            <person name="Fink D.L."/>
            <person name="Russ C."/>
            <person name="Young S."/>
            <person name="Zeng Q."/>
            <person name="Gargeya S."/>
            <person name="Alvarado L."/>
            <person name="Berlin A."/>
            <person name="Chapman S.B."/>
            <person name="Chen Z."/>
            <person name="Freedman E."/>
            <person name="Gellesch M."/>
            <person name="Goldberg J."/>
            <person name="Griggs A."/>
            <person name="Gujja S."/>
            <person name="Heilman E.R."/>
            <person name="Heiman D."/>
            <person name="Howarth C."/>
            <person name="Mehta T."/>
            <person name="Neiman D."/>
            <person name="Pearson M."/>
            <person name="Roberts A."/>
            <person name="Saif S."/>
            <person name="Shea T."/>
            <person name="Shenoy N."/>
            <person name="Sisk P."/>
            <person name="Stolte C."/>
            <person name="Sykes S."/>
            <person name="White J."/>
            <person name="Yandava C."/>
            <person name="Haas B."/>
            <person name="Henn M.R."/>
            <person name="Nusbaum C."/>
            <person name="Birren B."/>
        </authorList>
    </citation>
    <scope>NUCLEOTIDE SEQUENCE [LARGE SCALE GENOMIC DNA]</scope>
</reference>
<dbReference type="Gene3D" id="1.10.2000.10">
    <property type="entry name" value="Frizzled cysteine-rich domain"/>
    <property type="match status" value="1"/>
</dbReference>
<protein>
    <submittedName>
        <fullName evidence="6">Frizzled domain-containing protein</fullName>
    </submittedName>
</protein>
<feature type="domain" description="Frizzled/Smoothened 7TM" evidence="4">
    <location>
        <begin position="115"/>
        <end position="248"/>
    </location>
</feature>
<proteinExistence type="predicted"/>
<dbReference type="GO" id="GO:0060070">
    <property type="term" value="P:canonical Wnt signaling pathway"/>
    <property type="evidence" value="ECO:0007669"/>
    <property type="project" value="TreeGrafter"/>
</dbReference>
<dbReference type="PANTHER" id="PTHR11309:SF99">
    <property type="entry name" value="FRIZZLED-4"/>
    <property type="match status" value="1"/>
</dbReference>
<dbReference type="PANTHER" id="PTHR11309">
    <property type="entry name" value="FRIZZLED"/>
    <property type="match status" value="1"/>
</dbReference>
<evidence type="ECO:0000256" key="3">
    <source>
        <dbReference type="SAM" id="Phobius"/>
    </source>
</evidence>
<dbReference type="WBParaSite" id="EN70_7495">
    <property type="protein sequence ID" value="EN70_7495"/>
    <property type="gene ID" value="EN70_7495"/>
</dbReference>
<reference evidence="6" key="2">
    <citation type="submission" date="2016-11" db="UniProtKB">
        <authorList>
            <consortium name="WormBaseParasite"/>
        </authorList>
    </citation>
    <scope>IDENTIFICATION</scope>
</reference>
<feature type="transmembrane region" description="Helical" evidence="3">
    <location>
        <begin position="127"/>
        <end position="149"/>
    </location>
</feature>
<keyword evidence="3" id="KW-0472">Membrane</keyword>
<keyword evidence="3" id="KW-0812">Transmembrane</keyword>
<dbReference type="Gene3D" id="1.20.1070.10">
    <property type="entry name" value="Rhodopsin 7-helix transmembrane proteins"/>
    <property type="match status" value="1"/>
</dbReference>